<gene>
    <name evidence="3" type="ORF">LDAN0321_LOCUS21123</name>
</gene>
<protein>
    <submittedName>
        <fullName evidence="3">Uncharacterized protein</fullName>
    </submittedName>
</protein>
<feature type="coiled-coil region" evidence="1">
    <location>
        <begin position="1"/>
        <end position="28"/>
    </location>
</feature>
<evidence type="ECO:0000313" key="3">
    <source>
        <dbReference type="EMBL" id="CAD9614476.1"/>
    </source>
</evidence>
<dbReference type="EMBL" id="HBGY01033652">
    <property type="protein sequence ID" value="CAD9614476.1"/>
    <property type="molecule type" value="Transcribed_RNA"/>
</dbReference>
<feature type="region of interest" description="Disordered" evidence="2">
    <location>
        <begin position="1089"/>
        <end position="1116"/>
    </location>
</feature>
<sequence>MHVLKEKLSQQQKAVKLTEEDIKKLQQEQRDNAKHSIQVAKKIAVLKEDKRATRGDLDYEISTVSLPMIVGRHISCSIDPFFASPQETYEKITQRSDLAITKEKIENAVLLHRGSKSLHRKIREACQKRQDSEEKIECLERNRIKIENQIQSEDNITLVRDLNRAVKRFWDASDIVCHIPKINSMETAICKNEVITSNYVRDIRSEQMSWDRRRTKLLSELFEAKKSDAEYWDSGLFLGTSGVSSRRNKEERNLICTGSLSSMKTRNLQSVDSGISNGLFRYQREIFIDMVLDELLVNKKFSKKEDTVQMKRHLDPAHVTQSNTMYVARKQAKHEDALKKAKALEGCTLELLGDARVTVVVKMAQIVWVENGCLPNIMHSVQRIDTRNGLICGKEELLNLSSRPYFIADDGAATARKERERDYVCEVSANCCIPVSGRMRIDLDKIENQTWGIPRPNGSIAAVSRSHWGHIEEVCWSRSLRLQCYYEKERWEMKQDNAYFYDVETPSFLQRINVIHRLDWPRDSSEFREDMLLRIEDVKRKAAFHDFINFISRINCFKLKVHAMEEIRSGVYYQYMKIKETLSSLQETVAFADKSICDIGGDFHESSRRLDELRNTRLSASEAEENLAISRLLKVQTSQARQGVEVAAKVAEEEAVISRERLESAHQIIITETLKTDDLSKKLEILDEQYTAAIKDWNEAMEDRELIQIQRRGCIVHTNFGLGKVLSFREDDGFLCVSVKFGVPRQRQSSGIEARLYTHIEGCAVLQKQRRNVSRAQMQYEDKMSRLYTRNERIRSMDECKLMSNEDNHMREILTDVRIAEVEKKIINSYYNASLDRARSFLQCAEGRRESRMRVDTAFKKEEKDRLLKAKNWDGEGTRPVPLQIWEHVPLRQSLKTQVKAIFKHELIEEEMVNAGINLRNERMRRVSVQVANDIISLVIREITANLMKDAISADRKSRIEAEKSSGIIFIKDPHLSLNEYRMKVRAWGGRKNELQCTLESWALSNGLPPGTRPTSSQHQKDAEQWKEEKRQIECCERMFTEETLRRTADREEMKRSVRERKLMFADEQCTRLFLKQQEMLRKAAAIQQLSSTPTHRKTDPTEKERRRTQLKKNMAERQRIKREFDMVSQEDERARCLRAYRRKEEHMKLLEEEMKHDEECNDSLFANIILHETQSRNRISANESTIENVLAQWGKKWYHAIAIEASNELDMMEIDERLSACKKEVLQNQFNVFRMCCEISKVTRESMFKGKTSVELRVKSNARVAADNEAERAISDNERKLAERRCDVERVEKETKYMDSAVLTKVPQRWETKKLRDHLHQPFFNSLVEYIVISAEAKAVSNQLAKLALNLDKHDAAIKQKQQHMKALRNKNRRQQFMRMKRSGMRIFCRYRRKVIMRAIRVWRDFIKWKVGHKRLYELRYSGILRAMTSDCQGEKRRII</sequence>
<feature type="compositionally biased region" description="Basic and acidic residues" evidence="2">
    <location>
        <begin position="1097"/>
        <end position="1116"/>
    </location>
</feature>
<accession>A0A7S2LRU1</accession>
<feature type="region of interest" description="Disordered" evidence="2">
    <location>
        <begin position="1006"/>
        <end position="1026"/>
    </location>
</feature>
<feature type="coiled-coil region" evidence="1">
    <location>
        <begin position="122"/>
        <end position="156"/>
    </location>
</feature>
<organism evidence="3">
    <name type="scientific">Leptocylindrus danicus</name>
    <dbReference type="NCBI Taxonomy" id="163516"/>
    <lineage>
        <taxon>Eukaryota</taxon>
        <taxon>Sar</taxon>
        <taxon>Stramenopiles</taxon>
        <taxon>Ochrophyta</taxon>
        <taxon>Bacillariophyta</taxon>
        <taxon>Coscinodiscophyceae</taxon>
        <taxon>Chaetocerotophycidae</taxon>
        <taxon>Leptocylindrales</taxon>
        <taxon>Leptocylindraceae</taxon>
        <taxon>Leptocylindrus</taxon>
    </lineage>
</organism>
<evidence type="ECO:0000256" key="1">
    <source>
        <dbReference type="SAM" id="Coils"/>
    </source>
</evidence>
<name>A0A7S2LRU1_9STRA</name>
<reference evidence="3" key="1">
    <citation type="submission" date="2021-01" db="EMBL/GenBank/DDBJ databases">
        <authorList>
            <person name="Corre E."/>
            <person name="Pelletier E."/>
            <person name="Niang G."/>
            <person name="Scheremetjew M."/>
            <person name="Finn R."/>
            <person name="Kale V."/>
            <person name="Holt S."/>
            <person name="Cochrane G."/>
            <person name="Meng A."/>
            <person name="Brown T."/>
            <person name="Cohen L."/>
        </authorList>
    </citation>
    <scope>NUCLEOTIDE SEQUENCE</scope>
    <source>
        <strain evidence="3">B650</strain>
    </source>
</reference>
<keyword evidence="1" id="KW-0175">Coiled coil</keyword>
<evidence type="ECO:0000256" key="2">
    <source>
        <dbReference type="SAM" id="MobiDB-lite"/>
    </source>
</evidence>
<proteinExistence type="predicted"/>